<keyword evidence="2" id="KW-1185">Reference proteome</keyword>
<evidence type="ECO:0000313" key="1">
    <source>
        <dbReference type="EMBL" id="RNA33792.1"/>
    </source>
</evidence>
<sequence>MGKISYSKAFKNECVRIDTIRQIGFFVQSHTHNSTKQNIQFTLRSNDLSRANIYWFSIASRELGPGNNIGSMACSSVHWLTTSNLNYQLYCLLLTSTNKIPKLGGTEILEKKKIRESSFAMVYSVLRLQYKKKVLNESI</sequence>
<name>A0A3M7SDC5_BRAPC</name>
<protein>
    <submittedName>
        <fullName evidence="1">Uncharacterized protein</fullName>
    </submittedName>
</protein>
<gene>
    <name evidence="1" type="ORF">BpHYR1_046989</name>
</gene>
<organism evidence="1 2">
    <name type="scientific">Brachionus plicatilis</name>
    <name type="common">Marine rotifer</name>
    <name type="synonym">Brachionus muelleri</name>
    <dbReference type="NCBI Taxonomy" id="10195"/>
    <lineage>
        <taxon>Eukaryota</taxon>
        <taxon>Metazoa</taxon>
        <taxon>Spiralia</taxon>
        <taxon>Gnathifera</taxon>
        <taxon>Rotifera</taxon>
        <taxon>Eurotatoria</taxon>
        <taxon>Monogononta</taxon>
        <taxon>Pseudotrocha</taxon>
        <taxon>Ploima</taxon>
        <taxon>Brachionidae</taxon>
        <taxon>Brachionus</taxon>
    </lineage>
</organism>
<reference evidence="1 2" key="1">
    <citation type="journal article" date="2018" name="Sci. Rep.">
        <title>Genomic signatures of local adaptation to the degree of environmental predictability in rotifers.</title>
        <authorList>
            <person name="Franch-Gras L."/>
            <person name="Hahn C."/>
            <person name="Garcia-Roger E.M."/>
            <person name="Carmona M.J."/>
            <person name="Serra M."/>
            <person name="Gomez A."/>
        </authorList>
    </citation>
    <scope>NUCLEOTIDE SEQUENCE [LARGE SCALE GENOMIC DNA]</scope>
    <source>
        <strain evidence="1">HYR1</strain>
    </source>
</reference>
<comment type="caution">
    <text evidence="1">The sequence shown here is derived from an EMBL/GenBank/DDBJ whole genome shotgun (WGS) entry which is preliminary data.</text>
</comment>
<evidence type="ECO:0000313" key="2">
    <source>
        <dbReference type="Proteomes" id="UP000276133"/>
    </source>
</evidence>
<dbReference type="AlphaFoldDB" id="A0A3M7SDC5"/>
<proteinExistence type="predicted"/>
<dbReference type="Proteomes" id="UP000276133">
    <property type="component" value="Unassembled WGS sequence"/>
</dbReference>
<dbReference type="EMBL" id="REGN01001578">
    <property type="protein sequence ID" value="RNA33792.1"/>
    <property type="molecule type" value="Genomic_DNA"/>
</dbReference>
<accession>A0A3M7SDC5</accession>